<name>A0A9N7YWQ1_PLEPL</name>
<protein>
    <submittedName>
        <fullName evidence="2">Uncharacterized protein</fullName>
    </submittedName>
</protein>
<proteinExistence type="predicted"/>
<dbReference type="Proteomes" id="UP001153269">
    <property type="component" value="Unassembled WGS sequence"/>
</dbReference>
<organism evidence="2 3">
    <name type="scientific">Pleuronectes platessa</name>
    <name type="common">European plaice</name>
    <dbReference type="NCBI Taxonomy" id="8262"/>
    <lineage>
        <taxon>Eukaryota</taxon>
        <taxon>Metazoa</taxon>
        <taxon>Chordata</taxon>
        <taxon>Craniata</taxon>
        <taxon>Vertebrata</taxon>
        <taxon>Euteleostomi</taxon>
        <taxon>Actinopterygii</taxon>
        <taxon>Neopterygii</taxon>
        <taxon>Teleostei</taxon>
        <taxon>Neoteleostei</taxon>
        <taxon>Acanthomorphata</taxon>
        <taxon>Carangaria</taxon>
        <taxon>Pleuronectiformes</taxon>
        <taxon>Pleuronectoidei</taxon>
        <taxon>Pleuronectidae</taxon>
        <taxon>Pleuronectes</taxon>
    </lineage>
</organism>
<sequence>MTGLLLMADSGKAFHLPLHRSGPLAGDKGSEEEEERSRPLFRLGGWCPPPGDTQEPLTSTFTKVIKPASAYTCLPSQEEPGPAAQQSCSGGGGTLGEFG</sequence>
<dbReference type="AlphaFoldDB" id="A0A9N7YWQ1"/>
<evidence type="ECO:0000256" key="1">
    <source>
        <dbReference type="SAM" id="MobiDB-lite"/>
    </source>
</evidence>
<accession>A0A9N7YWQ1</accession>
<comment type="caution">
    <text evidence="2">The sequence shown here is derived from an EMBL/GenBank/DDBJ whole genome shotgun (WGS) entry which is preliminary data.</text>
</comment>
<keyword evidence="3" id="KW-1185">Reference proteome</keyword>
<evidence type="ECO:0000313" key="2">
    <source>
        <dbReference type="EMBL" id="CAB1440653.1"/>
    </source>
</evidence>
<dbReference type="EMBL" id="CADEAL010002480">
    <property type="protein sequence ID" value="CAB1440653.1"/>
    <property type="molecule type" value="Genomic_DNA"/>
</dbReference>
<gene>
    <name evidence="2" type="ORF">PLEPLA_LOCUS28419</name>
</gene>
<feature type="compositionally biased region" description="Gly residues" evidence="1">
    <location>
        <begin position="89"/>
        <end position="99"/>
    </location>
</feature>
<evidence type="ECO:0000313" key="3">
    <source>
        <dbReference type="Proteomes" id="UP001153269"/>
    </source>
</evidence>
<feature type="region of interest" description="Disordered" evidence="1">
    <location>
        <begin position="73"/>
        <end position="99"/>
    </location>
</feature>
<feature type="region of interest" description="Disordered" evidence="1">
    <location>
        <begin position="16"/>
        <end position="56"/>
    </location>
</feature>
<reference evidence="2" key="1">
    <citation type="submission" date="2020-03" db="EMBL/GenBank/DDBJ databases">
        <authorList>
            <person name="Weist P."/>
        </authorList>
    </citation>
    <scope>NUCLEOTIDE SEQUENCE</scope>
</reference>